<evidence type="ECO:0000256" key="1">
    <source>
        <dbReference type="ARBA" id="ARBA00004141"/>
    </source>
</evidence>
<keyword evidence="4 6" id="KW-1133">Transmembrane helix</keyword>
<feature type="transmembrane region" description="Helical" evidence="6">
    <location>
        <begin position="140"/>
        <end position="163"/>
    </location>
</feature>
<keyword evidence="5 6" id="KW-0472">Membrane</keyword>
<feature type="transmembrane region" description="Helical" evidence="6">
    <location>
        <begin position="310"/>
        <end position="338"/>
    </location>
</feature>
<evidence type="ECO:0000256" key="5">
    <source>
        <dbReference type="ARBA" id="ARBA00023136"/>
    </source>
</evidence>
<comment type="subcellular location">
    <subcellularLocation>
        <location evidence="1">Membrane</location>
        <topology evidence="1">Multi-pass membrane protein</topology>
    </subcellularLocation>
</comment>
<feature type="transmembrane region" description="Helical" evidence="6">
    <location>
        <begin position="59"/>
        <end position="82"/>
    </location>
</feature>
<organism evidence="7 8">
    <name type="scientific">Halolamina salifodinae</name>
    <dbReference type="NCBI Taxonomy" id="1202767"/>
    <lineage>
        <taxon>Archaea</taxon>
        <taxon>Methanobacteriati</taxon>
        <taxon>Methanobacteriota</taxon>
        <taxon>Stenosarchaea group</taxon>
        <taxon>Halobacteria</taxon>
        <taxon>Halobacteriales</taxon>
        <taxon>Haloferacaceae</taxon>
    </lineage>
</organism>
<reference evidence="7" key="1">
    <citation type="submission" date="2021-03" db="EMBL/GenBank/DDBJ databases">
        <title>Genomic Encyclopedia of Type Strains, Phase IV (KMG-IV): sequencing the most valuable type-strain genomes for metagenomic binning, comparative biology and taxonomic classification.</title>
        <authorList>
            <person name="Goeker M."/>
        </authorList>
    </citation>
    <scope>NUCLEOTIDE SEQUENCE</scope>
    <source>
        <strain evidence="7">DSM 26232</strain>
    </source>
</reference>
<protein>
    <submittedName>
        <fullName evidence="7">Putative PurR-regulated permease PerM</fullName>
    </submittedName>
</protein>
<proteinExistence type="inferred from homology"/>
<dbReference type="OrthoDB" id="282734at2157"/>
<evidence type="ECO:0000256" key="3">
    <source>
        <dbReference type="ARBA" id="ARBA00022692"/>
    </source>
</evidence>
<feature type="transmembrane region" description="Helical" evidence="6">
    <location>
        <begin position="201"/>
        <end position="220"/>
    </location>
</feature>
<feature type="transmembrane region" description="Helical" evidence="6">
    <location>
        <begin position="240"/>
        <end position="265"/>
    </location>
</feature>
<accession>A0A8T4GVF3</accession>
<dbReference type="PANTHER" id="PTHR21716">
    <property type="entry name" value="TRANSMEMBRANE PROTEIN"/>
    <property type="match status" value="1"/>
</dbReference>
<dbReference type="GO" id="GO:0016020">
    <property type="term" value="C:membrane"/>
    <property type="evidence" value="ECO:0007669"/>
    <property type="project" value="UniProtKB-SubCell"/>
</dbReference>
<dbReference type="Proteomes" id="UP000823736">
    <property type="component" value="Unassembled WGS sequence"/>
</dbReference>
<comment type="similarity">
    <text evidence="2">Belongs to the autoinducer-2 exporter (AI-2E) (TC 2.A.86) family.</text>
</comment>
<evidence type="ECO:0000256" key="6">
    <source>
        <dbReference type="SAM" id="Phobius"/>
    </source>
</evidence>
<evidence type="ECO:0000256" key="2">
    <source>
        <dbReference type="ARBA" id="ARBA00009773"/>
    </source>
</evidence>
<dbReference type="AlphaFoldDB" id="A0A8T4GVF3"/>
<keyword evidence="3 6" id="KW-0812">Transmembrane</keyword>
<evidence type="ECO:0000313" key="8">
    <source>
        <dbReference type="Proteomes" id="UP000823736"/>
    </source>
</evidence>
<feature type="transmembrane region" description="Helical" evidence="6">
    <location>
        <begin position="272"/>
        <end position="290"/>
    </location>
</feature>
<sequence>MDERRLVIALFGIAVAAVIGALAYRFIAPLTVSIFLYYSTRRYFKSLRRLRLPARVRAVTVLASLAVPLVLLISYATVLLVIEARAFVAQYNLLDVATTNIEWLGGIDKIPEFTIQGLYAAYQSGDLSPFIDFASAHAEFLTTLVSGFFLNMFVVVIVTYYLLIDGHRIRDWLLRFDDDAIIREYLEAADKELESVLFGNLLNVIAISLIAIAAFTAYNALVPTPAEVPYPTLAGTLTGIASLIPVVGMKIVYLPLTAVAALPIVLGGDQSLLVYVLGFLVVAVVVVDTIPDILLRPILSGENTHVGLLMLAYTLGPVVLGFYGLFFAPIVLVIGLTFGQTALPRLLGADEDEGLSADQMLLSDFTEERSFRDSVRDRI</sequence>
<dbReference type="RefSeq" id="WP_209490162.1">
    <property type="nucleotide sequence ID" value="NZ_JAGGLC010000001.1"/>
</dbReference>
<dbReference type="InterPro" id="IPR002549">
    <property type="entry name" value="AI-2E-like"/>
</dbReference>
<comment type="caution">
    <text evidence="7">The sequence shown here is derived from an EMBL/GenBank/DDBJ whole genome shotgun (WGS) entry which is preliminary data.</text>
</comment>
<feature type="transmembrane region" description="Helical" evidence="6">
    <location>
        <begin position="6"/>
        <end position="38"/>
    </location>
</feature>
<evidence type="ECO:0000256" key="4">
    <source>
        <dbReference type="ARBA" id="ARBA00022989"/>
    </source>
</evidence>
<keyword evidence="8" id="KW-1185">Reference proteome</keyword>
<dbReference type="PANTHER" id="PTHR21716:SF4">
    <property type="entry name" value="TRANSMEMBRANE PROTEIN 245"/>
    <property type="match status" value="1"/>
</dbReference>
<evidence type="ECO:0000313" key="7">
    <source>
        <dbReference type="EMBL" id="MBP1986043.1"/>
    </source>
</evidence>
<dbReference type="Pfam" id="PF01594">
    <property type="entry name" value="AI-2E_transport"/>
    <property type="match status" value="1"/>
</dbReference>
<gene>
    <name evidence="7" type="ORF">J2753_000516</name>
</gene>
<name>A0A8T4GVF3_9EURY</name>
<dbReference type="EMBL" id="JAGGLC010000001">
    <property type="protein sequence ID" value="MBP1986043.1"/>
    <property type="molecule type" value="Genomic_DNA"/>
</dbReference>